<dbReference type="Proteomes" id="UP000031668">
    <property type="component" value="Unassembled WGS sequence"/>
</dbReference>
<accession>A0A0C2NIP1</accession>
<protein>
    <submittedName>
        <fullName evidence="1">Uncharacterized protein</fullName>
    </submittedName>
</protein>
<gene>
    <name evidence="1" type="ORF">RF11_15598</name>
</gene>
<dbReference type="AlphaFoldDB" id="A0A0C2NIP1"/>
<organism evidence="1 2">
    <name type="scientific">Thelohanellus kitauei</name>
    <name type="common">Myxosporean</name>
    <dbReference type="NCBI Taxonomy" id="669202"/>
    <lineage>
        <taxon>Eukaryota</taxon>
        <taxon>Metazoa</taxon>
        <taxon>Cnidaria</taxon>
        <taxon>Myxozoa</taxon>
        <taxon>Myxosporea</taxon>
        <taxon>Bivalvulida</taxon>
        <taxon>Platysporina</taxon>
        <taxon>Myxobolidae</taxon>
        <taxon>Thelohanellus</taxon>
    </lineage>
</organism>
<dbReference type="EMBL" id="JWZT01000607">
    <property type="protein sequence ID" value="KII73897.1"/>
    <property type="molecule type" value="Genomic_DNA"/>
</dbReference>
<sequence length="606" mass="71689">MDPGLVNVHAYRKSLIDYIKNSQSNDLTVQIDAVRKLIPKFSNQINVKVDRLFIKHFPKKLYEEFHSIIEKGINVDGYQEKKMLFVDVITFIFRNLSLVMDNQAQPFFELFLKCIKTDNSISICNPSSLFYAVHNCLLNEHNTILFINENGMYHFYNNFIDSNASLSHRFWEMCEFIYKLDRMKSSSLCRSKLTENVNQITYKFWSTGKEDYTRQFVIVFRMLHRLRLLDEFDFNVNHFYEIAVSIFIRWLSRNHASLTIVHLSKLWSAILNGSHNSFQIYNLEKLIFFAAIFSIDLSSKLRKLIRVSGVLKVTKNKKQRLYIIYFTLVAFPMINHDANPWLCHVLKELHNSLPFANQFLIIQYYIKSQVTLNMEISSHDREVFNGFFRRLVTYRSLKLHSSFISSLLFLELPDRSTFKGSGWESGIAKIRNFLYNLIWALSDDIYIHKLENEKKLFMYEDLKSQDLTIMNEDFMKSVFSGCRTHLQNDIQSQNLETRSENGEFEYHAHVLEWVVLSFNNSNCLNMNSLYNYMRFSNEYYAKTFKIQNDPNISDGDSVSNESKHTYISRKPQFEALLRWFVLIFELKFIFGDINSKFGNLNISDML</sequence>
<name>A0A0C2NIP1_THEKT</name>
<reference evidence="1 2" key="1">
    <citation type="journal article" date="2014" name="Genome Biol. Evol.">
        <title>The genome of the myxosporean Thelohanellus kitauei shows adaptations to nutrient acquisition within its fish host.</title>
        <authorList>
            <person name="Yang Y."/>
            <person name="Xiong J."/>
            <person name="Zhou Z."/>
            <person name="Huo F."/>
            <person name="Miao W."/>
            <person name="Ran C."/>
            <person name="Liu Y."/>
            <person name="Zhang J."/>
            <person name="Feng J."/>
            <person name="Wang M."/>
            <person name="Wang M."/>
            <person name="Wang L."/>
            <person name="Yao B."/>
        </authorList>
    </citation>
    <scope>NUCLEOTIDE SEQUENCE [LARGE SCALE GENOMIC DNA]</scope>
    <source>
        <strain evidence="1">Wuqing</strain>
    </source>
</reference>
<comment type="caution">
    <text evidence="1">The sequence shown here is derived from an EMBL/GenBank/DDBJ whole genome shotgun (WGS) entry which is preliminary data.</text>
</comment>
<proteinExistence type="predicted"/>
<evidence type="ECO:0000313" key="1">
    <source>
        <dbReference type="EMBL" id="KII73897.1"/>
    </source>
</evidence>
<evidence type="ECO:0000313" key="2">
    <source>
        <dbReference type="Proteomes" id="UP000031668"/>
    </source>
</evidence>
<keyword evidence="2" id="KW-1185">Reference proteome</keyword>